<feature type="transmembrane region" description="Helical" evidence="1">
    <location>
        <begin position="35"/>
        <end position="54"/>
    </location>
</feature>
<keyword evidence="1" id="KW-0812">Transmembrane</keyword>
<proteinExistence type="predicted"/>
<dbReference type="STRING" id="1177179.A11A3_09460"/>
<gene>
    <name evidence="2" type="ORF">A11A3_09460</name>
</gene>
<dbReference type="Proteomes" id="UP000010164">
    <property type="component" value="Unassembled WGS sequence"/>
</dbReference>
<protein>
    <submittedName>
        <fullName evidence="2">Uncharacterized protein</fullName>
    </submittedName>
</protein>
<keyword evidence="3" id="KW-1185">Reference proteome</keyword>
<keyword evidence="1" id="KW-0472">Membrane</keyword>
<dbReference type="PATRIC" id="fig|1177179.3.peg.1885"/>
<organism evidence="2 3">
    <name type="scientific">Alcanivorax hongdengensis A-11-3</name>
    <dbReference type="NCBI Taxonomy" id="1177179"/>
    <lineage>
        <taxon>Bacteria</taxon>
        <taxon>Pseudomonadati</taxon>
        <taxon>Pseudomonadota</taxon>
        <taxon>Gammaproteobacteria</taxon>
        <taxon>Oceanospirillales</taxon>
        <taxon>Alcanivoracaceae</taxon>
        <taxon>Alcanivorax</taxon>
    </lineage>
</organism>
<dbReference type="RefSeq" id="WP_008929070.1">
    <property type="nucleotide sequence ID" value="NZ_AMRJ01000013.1"/>
</dbReference>
<evidence type="ECO:0000256" key="1">
    <source>
        <dbReference type="SAM" id="Phobius"/>
    </source>
</evidence>
<comment type="caution">
    <text evidence="2">The sequence shown here is derived from an EMBL/GenBank/DDBJ whole genome shotgun (WGS) entry which is preliminary data.</text>
</comment>
<evidence type="ECO:0000313" key="2">
    <source>
        <dbReference type="EMBL" id="EKF74216.1"/>
    </source>
</evidence>
<reference evidence="2 3" key="1">
    <citation type="journal article" date="2012" name="J. Bacteriol.">
        <title>Genome Sequence of the Alkane-Degrading Bacterium Alcanivorax hongdengensis Type Strain A-11-3.</title>
        <authorList>
            <person name="Lai Q."/>
            <person name="Shao Z."/>
        </authorList>
    </citation>
    <scope>NUCLEOTIDE SEQUENCE [LARGE SCALE GENOMIC DNA]</scope>
    <source>
        <strain evidence="2 3">A-11-3</strain>
    </source>
</reference>
<sequence length="103" mass="11109">MSAVIIGALIVIWLGLAMGAALLRWLGVQLHYPARLVAPLLLALVETVLFLLFVPQSELLPEGYRWPVAGVLVAMAWLVNGTVSALDWYRQHPPAEGPAPSDG</sequence>
<dbReference type="AlphaFoldDB" id="L0WB69"/>
<feature type="transmembrane region" description="Helical" evidence="1">
    <location>
        <begin position="66"/>
        <end position="86"/>
    </location>
</feature>
<dbReference type="EMBL" id="AMRJ01000013">
    <property type="protein sequence ID" value="EKF74216.1"/>
    <property type="molecule type" value="Genomic_DNA"/>
</dbReference>
<dbReference type="OrthoDB" id="6080055at2"/>
<keyword evidence="1" id="KW-1133">Transmembrane helix</keyword>
<accession>L0WB69</accession>
<name>L0WB69_9GAMM</name>
<evidence type="ECO:0000313" key="3">
    <source>
        <dbReference type="Proteomes" id="UP000010164"/>
    </source>
</evidence>